<gene>
    <name evidence="1" type="ORF">DesyoDRAFT_5083</name>
</gene>
<reference evidence="1 2" key="1">
    <citation type="submission" date="2011-11" db="EMBL/GenBank/DDBJ databases">
        <title>The Noncontiguous Finished genome of Desulfosporosinus youngiae DSM 17734.</title>
        <authorList>
            <consortium name="US DOE Joint Genome Institute (JGI-PGF)"/>
            <person name="Lucas S."/>
            <person name="Han J."/>
            <person name="Lapidus A."/>
            <person name="Cheng J.-F."/>
            <person name="Goodwin L."/>
            <person name="Pitluck S."/>
            <person name="Peters L."/>
            <person name="Ovchinnikova G."/>
            <person name="Lu M."/>
            <person name="Land M.L."/>
            <person name="Hauser L."/>
            <person name="Pester M."/>
            <person name="Spring S."/>
            <person name="Ollivier B."/>
            <person name="Rattei T."/>
            <person name="Klenk H.-P."/>
            <person name="Wagner M."/>
            <person name="Loy A."/>
            <person name="Woyke T.J."/>
        </authorList>
    </citation>
    <scope>NUCLEOTIDE SEQUENCE [LARGE SCALE GENOMIC DNA]</scope>
    <source>
        <strain evidence="1 2">DSM 17734</strain>
    </source>
</reference>
<organism evidence="1 2">
    <name type="scientific">Desulfosporosinus youngiae DSM 17734</name>
    <dbReference type="NCBI Taxonomy" id="768710"/>
    <lineage>
        <taxon>Bacteria</taxon>
        <taxon>Bacillati</taxon>
        <taxon>Bacillota</taxon>
        <taxon>Clostridia</taxon>
        <taxon>Eubacteriales</taxon>
        <taxon>Desulfitobacteriaceae</taxon>
        <taxon>Desulfosporosinus</taxon>
    </lineage>
</organism>
<dbReference type="STRING" id="768710.DesyoDRAFT_5083"/>
<name>H5XZP3_9FIRM</name>
<dbReference type="HOGENOM" id="CLU_2492845_0_0_9"/>
<accession>H5XZP3</accession>
<evidence type="ECO:0000313" key="2">
    <source>
        <dbReference type="Proteomes" id="UP000005104"/>
    </source>
</evidence>
<dbReference type="AlphaFoldDB" id="H5XZP3"/>
<dbReference type="EMBL" id="CM001441">
    <property type="protein sequence ID" value="EHQ92017.1"/>
    <property type="molecule type" value="Genomic_DNA"/>
</dbReference>
<keyword evidence="2" id="KW-1185">Reference proteome</keyword>
<protein>
    <submittedName>
        <fullName evidence="1">Uncharacterized protein</fullName>
    </submittedName>
</protein>
<sequence>MKFRCSSIYGSKFTELYPWCKWLLLKLRTHDRILYKMIHYIGYLMDRHFAAQKGALPEKHKFLSGLFTSQFNRQQNPVTVILFLQG</sequence>
<proteinExistence type="predicted"/>
<dbReference type="Proteomes" id="UP000005104">
    <property type="component" value="Chromosome"/>
</dbReference>
<evidence type="ECO:0000313" key="1">
    <source>
        <dbReference type="EMBL" id="EHQ92017.1"/>
    </source>
</evidence>